<keyword evidence="2" id="KW-0255">Endonuclease</keyword>
<feature type="region of interest" description="Disordered" evidence="1">
    <location>
        <begin position="278"/>
        <end position="298"/>
    </location>
</feature>
<dbReference type="Pfam" id="PF12639">
    <property type="entry name" value="Colicin-DNase"/>
    <property type="match status" value="1"/>
</dbReference>
<evidence type="ECO:0000313" key="3">
    <source>
        <dbReference type="Proteomes" id="UP000275473"/>
    </source>
</evidence>
<gene>
    <name evidence="2" type="ORF">EEX84_15485</name>
</gene>
<keyword evidence="3" id="KW-1185">Reference proteome</keyword>
<evidence type="ECO:0000313" key="2">
    <source>
        <dbReference type="EMBL" id="RNF38262.1"/>
    </source>
</evidence>
<feature type="compositionally biased region" description="Gly residues" evidence="1">
    <location>
        <begin position="289"/>
        <end position="298"/>
    </location>
</feature>
<evidence type="ECO:0000256" key="1">
    <source>
        <dbReference type="SAM" id="MobiDB-lite"/>
    </source>
</evidence>
<dbReference type="Proteomes" id="UP000275473">
    <property type="component" value="Unassembled WGS sequence"/>
</dbReference>
<reference evidence="2 3" key="1">
    <citation type="journal article" date="2018" name="Int. J. Syst. Evol. Microbiol.">
        <title>Planococcus salinus sp. nov., a moderately halophilic bacterium isolated from a saline-alkali soil.</title>
        <authorList>
            <person name="Gan L."/>
        </authorList>
    </citation>
    <scope>NUCLEOTIDE SEQUENCE [LARGE SCALE GENOMIC DNA]</scope>
    <source>
        <strain evidence="2 3">LCB217</strain>
    </source>
</reference>
<keyword evidence="2" id="KW-0378">Hydrolase</keyword>
<dbReference type="EMBL" id="RIAX01000018">
    <property type="protein sequence ID" value="RNF38262.1"/>
    <property type="molecule type" value="Genomic_DNA"/>
</dbReference>
<name>A0A3M8P3L6_9BACL</name>
<dbReference type="RefSeq" id="WP_123166557.1">
    <property type="nucleotide sequence ID" value="NZ_RIAX01000018.1"/>
</dbReference>
<dbReference type="OrthoDB" id="2186822at2"/>
<comment type="caution">
    <text evidence="2">The sequence shown here is derived from an EMBL/GenBank/DDBJ whole genome shotgun (WGS) entry which is preliminary data.</text>
</comment>
<keyword evidence="2" id="KW-0540">Nuclease</keyword>
<protein>
    <submittedName>
        <fullName evidence="2">HNH endonuclease</fullName>
    </submittedName>
</protein>
<proteinExistence type="predicted"/>
<sequence length="298" mass="31646">MAVFRKVGQGIGYVGGGLIGGAVKVTGKAVGSKWQETGKWIEEVGDGVKTASHFALDNAGQFLDGTFQGTYGALKKDEYYKRQGISDLKESATRTAKGIGGTIKYAADSTGAVYTGLKNGDKEQAITGLKNIGKVAVVSTMAIGVIDVIEGTAVAEAEGIETRNDHLNGIVHPDTGVLFVEKSVNLPDGQVVEGTFPVFHTDFQVEIQESDYTASDEMHFKAANEALYQSVINNPALEDPLGFSTSDIIILAQGETPEGFTWHHSEEPGVLQLVDEETHSQTAHTGGRSIWGGGTENR</sequence>
<accession>A0A3M8P3L6</accession>
<dbReference type="GO" id="GO:0004519">
    <property type="term" value="F:endonuclease activity"/>
    <property type="evidence" value="ECO:0007669"/>
    <property type="project" value="UniProtKB-KW"/>
</dbReference>
<dbReference type="AlphaFoldDB" id="A0A3M8P3L6"/>
<organism evidence="2 3">
    <name type="scientific">Planococcus salinus</name>
    <dbReference type="NCBI Taxonomy" id="1848460"/>
    <lineage>
        <taxon>Bacteria</taxon>
        <taxon>Bacillati</taxon>
        <taxon>Bacillota</taxon>
        <taxon>Bacilli</taxon>
        <taxon>Bacillales</taxon>
        <taxon>Caryophanaceae</taxon>
        <taxon>Planococcus</taxon>
    </lineage>
</organism>